<evidence type="ECO:0008006" key="2">
    <source>
        <dbReference type="Google" id="ProtNLM"/>
    </source>
</evidence>
<dbReference type="GO" id="GO:0046653">
    <property type="term" value="P:tetrahydrofolate metabolic process"/>
    <property type="evidence" value="ECO:0007669"/>
    <property type="project" value="InterPro"/>
</dbReference>
<dbReference type="AlphaFoldDB" id="A0A381SLS4"/>
<feature type="non-terminal residue" evidence="1">
    <location>
        <position position="54"/>
    </location>
</feature>
<sequence length="54" mass="6498">MLVPCPWCGERDESEFSFGGEAHLERPEDSCSDKEWTEYIFMRKNIKGEQKERW</sequence>
<dbReference type="Gene3D" id="3.30.2270.10">
    <property type="entry name" value="Folate-binding superfamily"/>
    <property type="match status" value="1"/>
</dbReference>
<evidence type="ECO:0000313" key="1">
    <source>
        <dbReference type="EMBL" id="SVA03297.1"/>
    </source>
</evidence>
<reference evidence="1" key="1">
    <citation type="submission" date="2018-05" db="EMBL/GenBank/DDBJ databases">
        <authorList>
            <person name="Lanie J.A."/>
            <person name="Ng W.-L."/>
            <person name="Kazmierczak K.M."/>
            <person name="Andrzejewski T.M."/>
            <person name="Davidsen T.M."/>
            <person name="Wayne K.J."/>
            <person name="Tettelin H."/>
            <person name="Glass J.I."/>
            <person name="Rusch D."/>
            <person name="Podicherti R."/>
            <person name="Tsui H.-C.T."/>
            <person name="Winkler M.E."/>
        </authorList>
    </citation>
    <scope>NUCLEOTIDE SEQUENCE</scope>
</reference>
<proteinExistence type="predicted"/>
<gene>
    <name evidence="1" type="ORF">METZ01_LOCUS56151</name>
</gene>
<protein>
    <recommendedName>
        <fullName evidence="2">Sarcosine oxidase subunit delta</fullName>
    </recommendedName>
</protein>
<dbReference type="EMBL" id="UINC01003093">
    <property type="protein sequence ID" value="SVA03297.1"/>
    <property type="molecule type" value="Genomic_DNA"/>
</dbReference>
<accession>A0A381SLS4</accession>
<dbReference type="InterPro" id="IPR006279">
    <property type="entry name" value="SoxD"/>
</dbReference>
<organism evidence="1">
    <name type="scientific">marine metagenome</name>
    <dbReference type="NCBI Taxonomy" id="408172"/>
    <lineage>
        <taxon>unclassified sequences</taxon>
        <taxon>metagenomes</taxon>
        <taxon>ecological metagenomes</taxon>
    </lineage>
</organism>
<dbReference type="GO" id="GO:0008115">
    <property type="term" value="F:sarcosine oxidase activity"/>
    <property type="evidence" value="ECO:0007669"/>
    <property type="project" value="InterPro"/>
</dbReference>
<dbReference type="InterPro" id="IPR038561">
    <property type="entry name" value="SoxD_sf"/>
</dbReference>
<name>A0A381SLS4_9ZZZZ</name>
<dbReference type="Pfam" id="PF04267">
    <property type="entry name" value="SoxD"/>
    <property type="match status" value="1"/>
</dbReference>